<accession>A0ACC0UG32</accession>
<name>A0ACC0UG32_9AGAM</name>
<gene>
    <name evidence="1" type="ORF">F5148DRAFT_569796</name>
</gene>
<comment type="caution">
    <text evidence="1">The sequence shown here is derived from an EMBL/GenBank/DDBJ whole genome shotgun (WGS) entry which is preliminary data.</text>
</comment>
<evidence type="ECO:0000313" key="1">
    <source>
        <dbReference type="EMBL" id="KAI9510486.1"/>
    </source>
</evidence>
<sequence length="179" mass="19448">MLELIDSGKEINFGQWLGDSRAWPFTGIHRRPGVSTGRFVISDASAIDQLPHGIRLMRDGQGEKGNANAAVILRLVASLRDSIVHMPPVFGVRKGCWDILTQFHSATNAGWTFAYTMQGLVELASCLPEDTGASINFSQIPTESVNVVTPLGEPVDTSLWHAGARCVAFYCLQILLALP</sequence>
<protein>
    <submittedName>
        <fullName evidence="1">Uncharacterized protein</fullName>
    </submittedName>
</protein>
<evidence type="ECO:0000313" key="2">
    <source>
        <dbReference type="Proteomes" id="UP001207468"/>
    </source>
</evidence>
<proteinExistence type="predicted"/>
<reference evidence="1" key="1">
    <citation type="submission" date="2021-03" db="EMBL/GenBank/DDBJ databases">
        <title>Evolutionary priming and transition to the ectomycorrhizal habit in an iconic lineage of mushroom-forming fungi: is preadaptation a requirement?</title>
        <authorList>
            <consortium name="DOE Joint Genome Institute"/>
            <person name="Looney B.P."/>
            <person name="Miyauchi S."/>
            <person name="Morin E."/>
            <person name="Drula E."/>
            <person name="Courty P.E."/>
            <person name="Chicoki N."/>
            <person name="Fauchery L."/>
            <person name="Kohler A."/>
            <person name="Kuo A."/>
            <person name="LaButti K."/>
            <person name="Pangilinan J."/>
            <person name="Lipzen A."/>
            <person name="Riley R."/>
            <person name="Andreopoulos W."/>
            <person name="He G."/>
            <person name="Johnson J."/>
            <person name="Barry K.W."/>
            <person name="Grigoriev I.V."/>
            <person name="Nagy L."/>
            <person name="Hibbett D."/>
            <person name="Henrissat B."/>
            <person name="Matheny P.B."/>
            <person name="Labbe J."/>
            <person name="Martin A.F."/>
        </authorList>
    </citation>
    <scope>NUCLEOTIDE SEQUENCE</scope>
    <source>
        <strain evidence="1">BPL698</strain>
    </source>
</reference>
<organism evidence="1 2">
    <name type="scientific">Russula earlei</name>
    <dbReference type="NCBI Taxonomy" id="71964"/>
    <lineage>
        <taxon>Eukaryota</taxon>
        <taxon>Fungi</taxon>
        <taxon>Dikarya</taxon>
        <taxon>Basidiomycota</taxon>
        <taxon>Agaricomycotina</taxon>
        <taxon>Agaricomycetes</taxon>
        <taxon>Russulales</taxon>
        <taxon>Russulaceae</taxon>
        <taxon>Russula</taxon>
    </lineage>
</organism>
<keyword evidence="2" id="KW-1185">Reference proteome</keyword>
<dbReference type="Proteomes" id="UP001207468">
    <property type="component" value="Unassembled WGS sequence"/>
</dbReference>
<dbReference type="EMBL" id="JAGFNK010000041">
    <property type="protein sequence ID" value="KAI9510486.1"/>
    <property type="molecule type" value="Genomic_DNA"/>
</dbReference>